<evidence type="ECO:0000313" key="7">
    <source>
        <dbReference type="EMBL" id="ORY73751.1"/>
    </source>
</evidence>
<evidence type="ECO:0000256" key="2">
    <source>
        <dbReference type="ARBA" id="ARBA00022448"/>
    </source>
</evidence>
<dbReference type="OrthoDB" id="4139357at2759"/>
<feature type="transmembrane region" description="Helical" evidence="6">
    <location>
        <begin position="270"/>
        <end position="289"/>
    </location>
</feature>
<comment type="subcellular location">
    <subcellularLocation>
        <location evidence="1">Membrane</location>
        <topology evidence="1">Multi-pass membrane protein</topology>
    </subcellularLocation>
</comment>
<evidence type="ECO:0000256" key="3">
    <source>
        <dbReference type="ARBA" id="ARBA00022692"/>
    </source>
</evidence>
<feature type="transmembrane region" description="Helical" evidence="6">
    <location>
        <begin position="159"/>
        <end position="178"/>
    </location>
</feature>
<feature type="transmembrane region" description="Helical" evidence="6">
    <location>
        <begin position="301"/>
        <end position="322"/>
    </location>
</feature>
<feature type="transmembrane region" description="Helical" evidence="6">
    <location>
        <begin position="357"/>
        <end position="378"/>
    </location>
</feature>
<dbReference type="GO" id="GO:0016020">
    <property type="term" value="C:membrane"/>
    <property type="evidence" value="ECO:0007669"/>
    <property type="project" value="UniProtKB-SubCell"/>
</dbReference>
<reference evidence="7 8" key="1">
    <citation type="submission" date="2016-08" db="EMBL/GenBank/DDBJ databases">
        <title>A Parts List for Fungal Cellulosomes Revealed by Comparative Genomics.</title>
        <authorList>
            <consortium name="DOE Joint Genome Institute"/>
            <person name="Haitjema C.H."/>
            <person name="Gilmore S.P."/>
            <person name="Henske J.K."/>
            <person name="Solomon K.V."/>
            <person name="De Groot R."/>
            <person name="Kuo A."/>
            <person name="Mondo S.J."/>
            <person name="Salamov A.A."/>
            <person name="Labutti K."/>
            <person name="Zhao Z."/>
            <person name="Chiniquy J."/>
            <person name="Barry K."/>
            <person name="Brewer H.M."/>
            <person name="Purvine S.O."/>
            <person name="Wright A.T."/>
            <person name="Boxma B."/>
            <person name="Van Alen T."/>
            <person name="Hackstein J.H."/>
            <person name="Baker S.E."/>
            <person name="Grigoriev I.V."/>
            <person name="O'Malley M.A."/>
        </authorList>
    </citation>
    <scope>NUCLEOTIDE SEQUENCE [LARGE SCALE GENOMIC DNA]</scope>
    <source>
        <strain evidence="7 8">G1</strain>
    </source>
</reference>
<dbReference type="PROSITE" id="PS51257">
    <property type="entry name" value="PROKAR_LIPOPROTEIN"/>
    <property type="match status" value="1"/>
</dbReference>
<evidence type="ECO:0000256" key="6">
    <source>
        <dbReference type="SAM" id="Phobius"/>
    </source>
</evidence>
<keyword evidence="8" id="KW-1185">Reference proteome</keyword>
<dbReference type="PANTHER" id="PTHR23511">
    <property type="entry name" value="SYNAPTIC VESICLE GLYCOPROTEIN 2"/>
    <property type="match status" value="1"/>
</dbReference>
<evidence type="ECO:0000256" key="1">
    <source>
        <dbReference type="ARBA" id="ARBA00004141"/>
    </source>
</evidence>
<feature type="transmembrane region" description="Helical" evidence="6">
    <location>
        <begin position="422"/>
        <end position="441"/>
    </location>
</feature>
<evidence type="ECO:0000313" key="8">
    <source>
        <dbReference type="Proteomes" id="UP000193920"/>
    </source>
</evidence>
<dbReference type="Proteomes" id="UP000193920">
    <property type="component" value="Unassembled WGS sequence"/>
</dbReference>
<dbReference type="EMBL" id="MCOG01000032">
    <property type="protein sequence ID" value="ORY73751.1"/>
    <property type="molecule type" value="Genomic_DNA"/>
</dbReference>
<proteinExistence type="predicted"/>
<gene>
    <name evidence="7" type="ORF">LY90DRAFT_502936</name>
</gene>
<protein>
    <submittedName>
        <fullName evidence="7">MFS general substrate transporter</fullName>
    </submittedName>
</protein>
<accession>A0A1Y2EQ88</accession>
<dbReference type="SUPFAM" id="SSF103473">
    <property type="entry name" value="MFS general substrate transporter"/>
    <property type="match status" value="1"/>
</dbReference>
<keyword evidence="3 6" id="KW-0812">Transmembrane</keyword>
<name>A0A1Y2EQ88_9FUNG</name>
<dbReference type="AlphaFoldDB" id="A0A1Y2EQ88"/>
<organism evidence="7 8">
    <name type="scientific">Neocallimastix californiae</name>
    <dbReference type="NCBI Taxonomy" id="1754190"/>
    <lineage>
        <taxon>Eukaryota</taxon>
        <taxon>Fungi</taxon>
        <taxon>Fungi incertae sedis</taxon>
        <taxon>Chytridiomycota</taxon>
        <taxon>Chytridiomycota incertae sedis</taxon>
        <taxon>Neocallimastigomycetes</taxon>
        <taxon>Neocallimastigales</taxon>
        <taxon>Neocallimastigaceae</taxon>
        <taxon>Neocallimastix</taxon>
    </lineage>
</organism>
<dbReference type="InterPro" id="IPR036259">
    <property type="entry name" value="MFS_trans_sf"/>
</dbReference>
<feature type="transmembrane region" description="Helical" evidence="6">
    <location>
        <begin position="29"/>
        <end position="49"/>
    </location>
</feature>
<evidence type="ECO:0000256" key="4">
    <source>
        <dbReference type="ARBA" id="ARBA00022989"/>
    </source>
</evidence>
<keyword evidence="5 6" id="KW-0472">Membrane</keyword>
<comment type="caution">
    <text evidence="7">The sequence shown here is derived from an EMBL/GenBank/DDBJ whole genome shotgun (WGS) entry which is preliminary data.</text>
</comment>
<sequence>MFNAKKELKYTVDQALYQIGYGPFQQSQAMLSCAGIGSYQIISFIINLPEFKKTIELNNNNVIWINPIIGLFVAQMCGGVYWTYIGNKYGRKRASLYSVLLNLINHIGFFFIPLSTLWINIYALILGFSIGTNISTDIQMFNDFTLYQKIKSQHLICILYWKLISIAASFLISLFSVSMMEFKVGNIINTVLVLSVLLSRARWQHESPRYLVKEHRVYSAADTLYLLAEKNKSELPLGSLDMYSKETTINKYEANPLECFKPSELKNNSIFIAMTYSFSYTMFTILNNIDSLAEQYKESFTISLLAIFSIVMVITVIAIFTISPSVILPYNKNIMIVTSFLMTVMILLFGISDNGLIGSLSLIIMTVSFFISALCLIIQAINNTSSKYKLSILSMIGYCLIFSGLSSTIMNELLGNYFEADYRLHFLFCSFLTGVANLLTFKTRNFNEITRIISLNDYEEFVPDEKDKIYYTTNKRSSYTLKINL</sequence>
<keyword evidence="4 6" id="KW-1133">Transmembrane helix</keyword>
<keyword evidence="2" id="KW-0813">Transport</keyword>
<feature type="transmembrane region" description="Helical" evidence="6">
    <location>
        <begin position="334"/>
        <end position="351"/>
    </location>
</feature>
<dbReference type="STRING" id="1754190.A0A1Y2EQ88"/>
<feature type="transmembrane region" description="Helical" evidence="6">
    <location>
        <begin position="61"/>
        <end position="82"/>
    </location>
</feature>
<feature type="transmembrane region" description="Helical" evidence="6">
    <location>
        <begin position="390"/>
        <end position="410"/>
    </location>
</feature>
<dbReference type="PANTHER" id="PTHR23511:SF5">
    <property type="entry name" value="MAJOR FACILITATOR-TYPE TRANSPORTER HXNZ-RELATED"/>
    <property type="match status" value="1"/>
</dbReference>
<evidence type="ECO:0000256" key="5">
    <source>
        <dbReference type="ARBA" id="ARBA00023136"/>
    </source>
</evidence>
<dbReference type="Gene3D" id="1.20.1250.20">
    <property type="entry name" value="MFS general substrate transporter like domains"/>
    <property type="match status" value="1"/>
</dbReference>